<keyword evidence="4 8" id="KW-0812">Transmembrane</keyword>
<dbReference type="NCBIfam" id="TIGR00836">
    <property type="entry name" value="amt"/>
    <property type="match status" value="1"/>
</dbReference>
<keyword evidence="3 8" id="KW-0813">Transport</keyword>
<feature type="transmembrane region" description="Helical" evidence="8">
    <location>
        <begin position="197"/>
        <end position="217"/>
    </location>
</feature>
<dbReference type="SUPFAM" id="SSF111352">
    <property type="entry name" value="Ammonium transporter"/>
    <property type="match status" value="1"/>
</dbReference>
<feature type="transmembrane region" description="Helical" evidence="8">
    <location>
        <begin position="237"/>
        <end position="258"/>
    </location>
</feature>
<feature type="transmembrane region" description="Helical" evidence="8">
    <location>
        <begin position="12"/>
        <end position="37"/>
    </location>
</feature>
<feature type="transmembrane region" description="Helical" evidence="8">
    <location>
        <begin position="127"/>
        <end position="147"/>
    </location>
</feature>
<evidence type="ECO:0000256" key="8">
    <source>
        <dbReference type="RuleBase" id="RU362002"/>
    </source>
</evidence>
<feature type="transmembrane region" description="Helical" evidence="8">
    <location>
        <begin position="321"/>
        <end position="340"/>
    </location>
</feature>
<evidence type="ECO:0000256" key="5">
    <source>
        <dbReference type="ARBA" id="ARBA00022989"/>
    </source>
</evidence>
<evidence type="ECO:0000256" key="4">
    <source>
        <dbReference type="ARBA" id="ARBA00022692"/>
    </source>
</evidence>
<proteinExistence type="inferred from homology"/>
<evidence type="ECO:0000259" key="9">
    <source>
        <dbReference type="Pfam" id="PF00909"/>
    </source>
</evidence>
<dbReference type="RefSeq" id="WP_377946113.1">
    <property type="nucleotide sequence ID" value="NZ_JBHUCX010000100.1"/>
</dbReference>
<feature type="transmembrane region" description="Helical" evidence="8">
    <location>
        <begin position="352"/>
        <end position="375"/>
    </location>
</feature>
<feature type="transmembrane region" description="Helical" evidence="8">
    <location>
        <begin position="265"/>
        <end position="282"/>
    </location>
</feature>
<dbReference type="PANTHER" id="PTHR11730:SF6">
    <property type="entry name" value="AMMONIUM TRANSPORTER"/>
    <property type="match status" value="1"/>
</dbReference>
<evidence type="ECO:0000256" key="3">
    <source>
        <dbReference type="ARBA" id="ARBA00022448"/>
    </source>
</evidence>
<keyword evidence="7 8" id="KW-0924">Ammonia transport</keyword>
<feature type="transmembrane region" description="Helical" evidence="8">
    <location>
        <begin position="98"/>
        <end position="120"/>
    </location>
</feature>
<feature type="domain" description="Ammonium transporter AmtB-like" evidence="9">
    <location>
        <begin position="13"/>
        <end position="404"/>
    </location>
</feature>
<sequence>MSNAILTLGLNTVWTVLTASMVFFMEGGFALLEAGFIRQKNQVSIIMKVLVDLIFGVLAFFVVGFGLMFGKDAHGLIGLSGFALSGHLSHLPATIPHAAYWLFQAAFAVAAVSIVSGAVAERMNFKAYLLYVIAMTAVIYPISGHWVWGQNGWLARLGMEDFAGSTVIHAMAGFSALVGAQMVGARIGRFDAKGRETAFAPSNLPLAAIGTFVLWFGWFGFNAGSTLNAEATDIAPIAMNTMLASVAGGGSAMLYTLFRHDRADIGATINGVLAGLVSITAGCAFVGPWAALLIGAASGVLMIAGTNWLERLRIDDPVGAVPVHGVCGMFGTLMVGLFAIKGGLFTTGHWHLLLAQFVGTVVVSLWGISMTFVTLKAIGLLVPLRVSQAEEEMGLDLAHHGTAASSVENPVRLLPIASSAKPLHASIRGESLLGRSTER</sequence>
<keyword evidence="6 8" id="KW-0472">Membrane</keyword>
<keyword evidence="5 8" id="KW-1133">Transmembrane helix</keyword>
<accession>A0ABW4JNS4</accession>
<dbReference type="Pfam" id="PF00909">
    <property type="entry name" value="Ammonium_transp"/>
    <property type="match status" value="1"/>
</dbReference>
<dbReference type="EMBL" id="JBHUCX010000100">
    <property type="protein sequence ID" value="MFD1678119.1"/>
    <property type="molecule type" value="Genomic_DNA"/>
</dbReference>
<feature type="transmembrane region" description="Helical" evidence="8">
    <location>
        <begin position="49"/>
        <end position="69"/>
    </location>
</feature>
<evidence type="ECO:0000313" key="11">
    <source>
        <dbReference type="Proteomes" id="UP001597079"/>
    </source>
</evidence>
<dbReference type="InterPro" id="IPR001905">
    <property type="entry name" value="Ammonium_transpt"/>
</dbReference>
<keyword evidence="11" id="KW-1185">Reference proteome</keyword>
<reference evidence="11" key="1">
    <citation type="journal article" date="2019" name="Int. J. Syst. Evol. Microbiol.">
        <title>The Global Catalogue of Microorganisms (GCM) 10K type strain sequencing project: providing services to taxonomists for standard genome sequencing and annotation.</title>
        <authorList>
            <consortium name="The Broad Institute Genomics Platform"/>
            <consortium name="The Broad Institute Genome Sequencing Center for Infectious Disease"/>
            <person name="Wu L."/>
            <person name="Ma J."/>
        </authorList>
    </citation>
    <scope>NUCLEOTIDE SEQUENCE [LARGE SCALE GENOMIC DNA]</scope>
    <source>
        <strain evidence="11">CGMCC 1.12286</strain>
    </source>
</reference>
<comment type="caution">
    <text evidence="10">The sequence shown here is derived from an EMBL/GenBank/DDBJ whole genome shotgun (WGS) entry which is preliminary data.</text>
</comment>
<name>A0ABW4JNS4_9BACL</name>
<evidence type="ECO:0000256" key="6">
    <source>
        <dbReference type="ARBA" id="ARBA00023136"/>
    </source>
</evidence>
<evidence type="ECO:0000256" key="7">
    <source>
        <dbReference type="ARBA" id="ARBA00023177"/>
    </source>
</evidence>
<evidence type="ECO:0000256" key="2">
    <source>
        <dbReference type="ARBA" id="ARBA00005887"/>
    </source>
</evidence>
<comment type="subcellular location">
    <subcellularLocation>
        <location evidence="8">Cell membrane</location>
        <topology evidence="8">Multi-pass membrane protein</topology>
    </subcellularLocation>
    <subcellularLocation>
        <location evidence="1">Membrane</location>
        <topology evidence="1">Multi-pass membrane protein</topology>
    </subcellularLocation>
</comment>
<comment type="similarity">
    <text evidence="2 8">Belongs to the ammonia transporter channel (TC 1.A.11.2) family.</text>
</comment>
<evidence type="ECO:0000256" key="1">
    <source>
        <dbReference type="ARBA" id="ARBA00004141"/>
    </source>
</evidence>
<dbReference type="Gene3D" id="1.10.3430.10">
    <property type="entry name" value="Ammonium transporter AmtB like domains"/>
    <property type="match status" value="1"/>
</dbReference>
<protein>
    <recommendedName>
        <fullName evidence="8">Ammonium transporter</fullName>
    </recommendedName>
</protein>
<organism evidence="10 11">
    <name type="scientific">Alicyclobacillus fodiniaquatilis</name>
    <dbReference type="NCBI Taxonomy" id="1661150"/>
    <lineage>
        <taxon>Bacteria</taxon>
        <taxon>Bacillati</taxon>
        <taxon>Bacillota</taxon>
        <taxon>Bacilli</taxon>
        <taxon>Bacillales</taxon>
        <taxon>Alicyclobacillaceae</taxon>
        <taxon>Alicyclobacillus</taxon>
    </lineage>
</organism>
<dbReference type="InterPro" id="IPR024041">
    <property type="entry name" value="NH4_transpt_AmtB-like_dom"/>
</dbReference>
<feature type="transmembrane region" description="Helical" evidence="8">
    <location>
        <begin position="167"/>
        <end position="185"/>
    </location>
</feature>
<dbReference type="Proteomes" id="UP001597079">
    <property type="component" value="Unassembled WGS sequence"/>
</dbReference>
<dbReference type="PANTHER" id="PTHR11730">
    <property type="entry name" value="AMMONIUM TRANSPORTER"/>
    <property type="match status" value="1"/>
</dbReference>
<gene>
    <name evidence="10" type="ORF">ACFSB2_25965</name>
</gene>
<evidence type="ECO:0000313" key="10">
    <source>
        <dbReference type="EMBL" id="MFD1678119.1"/>
    </source>
</evidence>
<dbReference type="InterPro" id="IPR029020">
    <property type="entry name" value="Ammonium/urea_transptr"/>
</dbReference>